<accession>A0A4R7BW98</accession>
<dbReference type="EMBL" id="SNZR01000013">
    <property type="protein sequence ID" value="TDR90168.1"/>
    <property type="molecule type" value="Genomic_DNA"/>
</dbReference>
<comment type="caution">
    <text evidence="1">The sequence shown here is derived from an EMBL/GenBank/DDBJ whole genome shotgun (WGS) entry which is preliminary data.</text>
</comment>
<name>A0A4R7BW98_9HYPH</name>
<evidence type="ECO:0000313" key="1">
    <source>
        <dbReference type="EMBL" id="TDR90168.1"/>
    </source>
</evidence>
<keyword evidence="2" id="KW-1185">Reference proteome</keyword>
<dbReference type="AlphaFoldDB" id="A0A4R7BW98"/>
<evidence type="ECO:0000313" key="2">
    <source>
        <dbReference type="Proteomes" id="UP000295122"/>
    </source>
</evidence>
<dbReference type="Proteomes" id="UP000295122">
    <property type="component" value="Unassembled WGS sequence"/>
</dbReference>
<gene>
    <name evidence="1" type="ORF">EV668_3010</name>
</gene>
<proteinExistence type="predicted"/>
<protein>
    <submittedName>
        <fullName evidence="1">Uncharacterized protein</fullName>
    </submittedName>
</protein>
<organism evidence="1 2">
    <name type="scientific">Enterovirga rhinocerotis</name>
    <dbReference type="NCBI Taxonomy" id="1339210"/>
    <lineage>
        <taxon>Bacteria</taxon>
        <taxon>Pseudomonadati</taxon>
        <taxon>Pseudomonadota</taxon>
        <taxon>Alphaproteobacteria</taxon>
        <taxon>Hyphomicrobiales</taxon>
        <taxon>Methylobacteriaceae</taxon>
        <taxon>Enterovirga</taxon>
    </lineage>
</organism>
<reference evidence="1 2" key="1">
    <citation type="submission" date="2019-03" db="EMBL/GenBank/DDBJ databases">
        <title>Genomic Encyclopedia of Type Strains, Phase IV (KMG-IV): sequencing the most valuable type-strain genomes for metagenomic binning, comparative biology and taxonomic classification.</title>
        <authorList>
            <person name="Goeker M."/>
        </authorList>
    </citation>
    <scope>NUCLEOTIDE SEQUENCE [LARGE SCALE GENOMIC DNA]</scope>
    <source>
        <strain evidence="1 2">DSM 25903</strain>
    </source>
</reference>
<sequence length="116" mass="12416">MPHRSTRRDAITTKGRARAALGRARARALARSASDDRVSSVMVRADEIGLIAIKNARISGRVSVDLIKRAKARTGLNTDTELIEFALANVAIEDDFLTVFDAVAGAVDPELDLDAG</sequence>